<dbReference type="InterPro" id="IPR027417">
    <property type="entry name" value="P-loop_NTPase"/>
</dbReference>
<dbReference type="Gene3D" id="3.40.850.10">
    <property type="entry name" value="Kinesin motor domain"/>
    <property type="match status" value="1"/>
</dbReference>
<dbReference type="InterPro" id="IPR000048">
    <property type="entry name" value="IQ_motif_EF-hand-BS"/>
</dbReference>
<protein>
    <recommendedName>
        <fullName evidence="10">Myosin motor domain-containing protein</fullName>
    </recommendedName>
</protein>
<dbReference type="InterPro" id="IPR001609">
    <property type="entry name" value="Myosin_head_motor_dom-like"/>
</dbReference>
<keyword evidence="2 6" id="KW-0067">ATP-binding</keyword>
<evidence type="ECO:0000259" key="10">
    <source>
        <dbReference type="PROSITE" id="PS51456"/>
    </source>
</evidence>
<evidence type="ECO:0000256" key="1">
    <source>
        <dbReference type="ARBA" id="ARBA00022741"/>
    </source>
</evidence>
<dbReference type="GO" id="GO:0016459">
    <property type="term" value="C:myosin complex"/>
    <property type="evidence" value="ECO:0007669"/>
    <property type="project" value="UniProtKB-KW"/>
</dbReference>
<sequence>MEAGTQVWTYEPSGDDPWILSEIISRSSDALTLKHLGGDTPGKTFTRPLLAPTAASGASGGGGGGDGAKYDGVELANAPLSHAEIAEGADNDMIALQHLHEPSILHAVSERYFRGEIYTWTGPVLIAVNPFQRLPLYTREILETYRQEGLLRSQNLGDSNAKLLGPHVYAVADRSYRQMMSEQRKSQSILISGESGAGKTETTKIVMLYLTTLGSANVDHPPLPEASSSTTDGAASDGGTATSAEAGGGTTNAHLSIMERVLQSNPILEAFGNAKTLRNDNSSRFGKFIELGFNRAGILQGAKVQTYLLEKVRIGYHASGERNYHIFYQLLRGATEEQHHKYCFHDGLTGGLELANYFHLTGQGGAPQLREFTDEDGLKYTLKSMRSMGFDEERIDRVLSIVAGILHLGQVKFESKLNEGGQEIATIADTKTVADAAKLLGVNVDKLITALTVRIMVTRGEQICIDLAPDKAADARDALAKTVYSAMFLWVVKRVNNSIKWENDSDIRSSCGVLDIFGFESFAVNSFEQLCINFTNEALQQQFNKFIFKLEQEEYEREKISWAFIEFPDNQDCLDTIQAKPHGILTMLDDECKLGQRGSDKNWAKRLNDIYLPNKNQEISDNTRYSATKMQQVKGQFCVRHFAGNVQYTAETNFLEKNRDEIPLTAKSLFEEDSSDLIKEMYEVQIEDSSEGGEKGKSAKQTTVSQQFKQQLTSLIEMIETTDPHYIRCLKPNDAAKPKLMTRKRLTEQLRYGGVLEAVRVARMGYPVRLDHMGFFKRYRMLLPSVPDDVLSWSIEDNEEPQTLCVKLLDILLEEGAKPTNYANKDGTMSRANKIRMAQRQPEPMIFPKSDVQLGLSKVFMRKGPHDKLESHRVFHQNASVTLIQSWMRGLQHARRYLIKCDAALTIERWYRGCLGRARWWRLREAQASLLLTNTFRMQINRRKYNRARCGAIRLQAQYRGRTTRKNNAAAKIQSYRRMHVDKRAYTNLRSATIALQCRARRGAAKKIFDQIKREAKDVGKIKEANEKLKMEMASLKAMLQAQAASDADKVKSKKAIAEKQEEINRLEARIAQLECELENEKENVKRLENDLNVQKGDNAKLSQDLQYQKEMALALRGASTPAKHSRNLSGNDLQKGPGKHARNFSANELVTPVPAEAVVDAVVVGHTITPEALAQHRAEVARLEEELEEERRMSRAARIQIKNLRAAIVDKGMTDVTASTEVISDNMSEMSGSEIDRSDVPVPSDLEPQLRLVFVLAFAIIVIYFGIGSILWRRIGINRSRMAVLALESPFNRLITSGDLYLFPWTPRTNSTPTEKSELETALGEGLLDVRGKIDDLSKSVSEYFPMIKRGFIGEDREEGAPEVVTVGWKHDITSRKEREEGLRDEVRVFETKIKKFYPMLEEGVDVTVWQLNKISEVGGPGEEEFVVKSSSMTLKLHRRGDLLVQTVLTFNSTGGYLSKALGRRRDKAAHEPLPLNDILEIKAGCVGFDHADLPSVTTKKGKSSKVKSENLQSSLFLTIKATATPMASSRLYFLRLKSRSTRNDLLLGLRGILADLQVHEGVGISQIHTPAAAQHARRMPGSAPANTGPNPFMGKRGDIMVPLAEVHDLINRERESYDRLLLTMLQGGNDLKEKEDELLNLREKLYQSIAVSQEKDRTQANDSKLIMQLSKKLETLLMENEDLRDNNDRLNQRLVHVECKLKENDISWC</sequence>
<evidence type="ECO:0000256" key="3">
    <source>
        <dbReference type="ARBA" id="ARBA00023123"/>
    </source>
</evidence>
<keyword evidence="4 6" id="KW-0505">Motor protein</keyword>
<dbReference type="InterPro" id="IPR036961">
    <property type="entry name" value="Kinesin_motor_dom_sf"/>
</dbReference>
<dbReference type="PRINTS" id="PR00193">
    <property type="entry name" value="MYOSINHEAVY"/>
</dbReference>
<dbReference type="GO" id="GO:0003774">
    <property type="term" value="F:cytoskeletal motor activity"/>
    <property type="evidence" value="ECO:0007669"/>
    <property type="project" value="UniProtKB-UniRule"/>
</dbReference>
<evidence type="ECO:0000256" key="7">
    <source>
        <dbReference type="SAM" id="Coils"/>
    </source>
</evidence>
<dbReference type="Gene3D" id="1.20.58.530">
    <property type="match status" value="1"/>
</dbReference>
<accession>A0ABD3M7E9</accession>
<gene>
    <name evidence="11" type="ORF">ACHAWU_006558</name>
</gene>
<dbReference type="SMART" id="SM00242">
    <property type="entry name" value="MYSc"/>
    <property type="match status" value="1"/>
</dbReference>
<feature type="region of interest" description="Disordered" evidence="8">
    <location>
        <begin position="219"/>
        <end position="250"/>
    </location>
</feature>
<dbReference type="Pfam" id="PF00063">
    <property type="entry name" value="Myosin_head"/>
    <property type="match status" value="1"/>
</dbReference>
<dbReference type="Proteomes" id="UP001530293">
    <property type="component" value="Unassembled WGS sequence"/>
</dbReference>
<evidence type="ECO:0000256" key="5">
    <source>
        <dbReference type="ARBA" id="ARBA00023203"/>
    </source>
</evidence>
<dbReference type="Gene3D" id="1.20.120.720">
    <property type="entry name" value="Myosin VI head, motor domain, U50 subdomain"/>
    <property type="match status" value="1"/>
</dbReference>
<dbReference type="GO" id="GO:0005524">
    <property type="term" value="F:ATP binding"/>
    <property type="evidence" value="ECO:0007669"/>
    <property type="project" value="UniProtKB-UniRule"/>
</dbReference>
<comment type="caution">
    <text evidence="11">The sequence shown here is derived from an EMBL/GenBank/DDBJ whole genome shotgun (WGS) entry which is preliminary data.</text>
</comment>
<feature type="region of interest" description="Actin-binding" evidence="6">
    <location>
        <begin position="712"/>
        <end position="734"/>
    </location>
</feature>
<evidence type="ECO:0000256" key="4">
    <source>
        <dbReference type="ARBA" id="ARBA00023175"/>
    </source>
</evidence>
<evidence type="ECO:0000256" key="2">
    <source>
        <dbReference type="ARBA" id="ARBA00022840"/>
    </source>
</evidence>
<organism evidence="11 12">
    <name type="scientific">Discostella pseudostelligera</name>
    <dbReference type="NCBI Taxonomy" id="259834"/>
    <lineage>
        <taxon>Eukaryota</taxon>
        <taxon>Sar</taxon>
        <taxon>Stramenopiles</taxon>
        <taxon>Ochrophyta</taxon>
        <taxon>Bacillariophyta</taxon>
        <taxon>Coscinodiscophyceae</taxon>
        <taxon>Thalassiosirophycidae</taxon>
        <taxon>Stephanodiscales</taxon>
        <taxon>Stephanodiscaceae</taxon>
        <taxon>Discostella</taxon>
    </lineage>
</organism>
<feature type="compositionally biased region" description="Low complexity" evidence="8">
    <location>
        <begin position="225"/>
        <end position="245"/>
    </location>
</feature>
<keyword evidence="5 6" id="KW-0009">Actin-binding</keyword>
<feature type="binding site" evidence="6">
    <location>
        <begin position="193"/>
        <end position="200"/>
    </location>
    <ligand>
        <name>ATP</name>
        <dbReference type="ChEBI" id="CHEBI:30616"/>
    </ligand>
</feature>
<dbReference type="PROSITE" id="PS51456">
    <property type="entry name" value="MYOSIN_MOTOR"/>
    <property type="match status" value="1"/>
</dbReference>
<dbReference type="Gene3D" id="1.20.5.190">
    <property type="match status" value="1"/>
</dbReference>
<comment type="similarity">
    <text evidence="6">Belongs to the TRAFAC class myosin-kinesin ATPase superfamily. Myosin family.</text>
</comment>
<evidence type="ECO:0000313" key="11">
    <source>
        <dbReference type="EMBL" id="KAL3760010.1"/>
    </source>
</evidence>
<keyword evidence="12" id="KW-1185">Reference proteome</keyword>
<feature type="region of interest" description="Disordered" evidence="8">
    <location>
        <begin position="1117"/>
        <end position="1142"/>
    </location>
</feature>
<dbReference type="SMART" id="SM00015">
    <property type="entry name" value="IQ"/>
    <property type="match status" value="4"/>
</dbReference>
<dbReference type="Gene3D" id="6.20.240.20">
    <property type="match status" value="1"/>
</dbReference>
<dbReference type="SUPFAM" id="SSF52540">
    <property type="entry name" value="P-loop containing nucleoside triphosphate hydrolases"/>
    <property type="match status" value="1"/>
</dbReference>
<evidence type="ECO:0000256" key="6">
    <source>
        <dbReference type="PROSITE-ProRule" id="PRU00782"/>
    </source>
</evidence>
<evidence type="ECO:0000313" key="12">
    <source>
        <dbReference type="Proteomes" id="UP001530293"/>
    </source>
</evidence>
<feature type="transmembrane region" description="Helical" evidence="9">
    <location>
        <begin position="1253"/>
        <end position="1273"/>
    </location>
</feature>
<feature type="coiled-coil region" evidence="7">
    <location>
        <begin position="1174"/>
        <end position="1208"/>
    </location>
</feature>
<dbReference type="PROSITE" id="PS50096">
    <property type="entry name" value="IQ"/>
    <property type="match status" value="1"/>
</dbReference>
<dbReference type="PANTHER" id="PTHR13140:SF845">
    <property type="entry name" value="MYOSIN-LIKE PROTEIN"/>
    <property type="match status" value="1"/>
</dbReference>
<keyword evidence="9" id="KW-0472">Membrane</keyword>
<dbReference type="GO" id="GO:0003779">
    <property type="term" value="F:actin binding"/>
    <property type="evidence" value="ECO:0007669"/>
    <property type="project" value="UniProtKB-KW"/>
</dbReference>
<feature type="coiled-coil region" evidence="7">
    <location>
        <begin position="1019"/>
        <end position="1105"/>
    </location>
</feature>
<keyword evidence="9" id="KW-1133">Transmembrane helix</keyword>
<proteinExistence type="inferred from homology"/>
<dbReference type="PANTHER" id="PTHR13140">
    <property type="entry name" value="MYOSIN"/>
    <property type="match status" value="1"/>
</dbReference>
<feature type="domain" description="Myosin motor" evidence="10">
    <location>
        <begin position="88"/>
        <end position="874"/>
    </location>
</feature>
<dbReference type="EMBL" id="JALLBG020000194">
    <property type="protein sequence ID" value="KAL3760010.1"/>
    <property type="molecule type" value="Genomic_DNA"/>
</dbReference>
<feature type="region of interest" description="Disordered" evidence="8">
    <location>
        <begin position="44"/>
        <end position="65"/>
    </location>
</feature>
<keyword evidence="3 6" id="KW-0518">Myosin</keyword>
<reference evidence="11 12" key="1">
    <citation type="submission" date="2024-10" db="EMBL/GenBank/DDBJ databases">
        <title>Updated reference genomes for cyclostephanoid diatoms.</title>
        <authorList>
            <person name="Roberts W.R."/>
            <person name="Alverson A.J."/>
        </authorList>
    </citation>
    <scope>NUCLEOTIDE SEQUENCE [LARGE SCALE GENOMIC DNA]</scope>
    <source>
        <strain evidence="11 12">AJA232-27</strain>
    </source>
</reference>
<name>A0ABD3M7E9_9STRA</name>
<dbReference type="Gene3D" id="1.10.10.820">
    <property type="match status" value="1"/>
</dbReference>
<evidence type="ECO:0000256" key="9">
    <source>
        <dbReference type="SAM" id="Phobius"/>
    </source>
</evidence>
<feature type="coiled-coil region" evidence="7">
    <location>
        <begin position="1668"/>
        <end position="1702"/>
    </location>
</feature>
<keyword evidence="1 6" id="KW-0547">Nucleotide-binding</keyword>
<keyword evidence="9" id="KW-0812">Transmembrane</keyword>
<keyword evidence="7" id="KW-0175">Coiled coil</keyword>
<evidence type="ECO:0000256" key="8">
    <source>
        <dbReference type="SAM" id="MobiDB-lite"/>
    </source>
</evidence>